<keyword evidence="2" id="KW-1185">Reference proteome</keyword>
<name>A0ACC2X6L1_9TREE</name>
<reference evidence="1" key="1">
    <citation type="submission" date="2023-04" db="EMBL/GenBank/DDBJ databases">
        <title>Draft Genome sequencing of Naganishia species isolated from polar environments using Oxford Nanopore Technology.</title>
        <authorList>
            <person name="Leo P."/>
            <person name="Venkateswaran K."/>
        </authorList>
    </citation>
    <scope>NUCLEOTIDE SEQUENCE</scope>
    <source>
        <strain evidence="1">MNA-CCFEE 5425</strain>
    </source>
</reference>
<sequence>MSQQINNSFQTPAIVATDLDGTHSAQTTPPVQLGPGLGAKLSPAPSQYTQTTMKQVDSNSTSKMNEKTSQPKAAPAAIPHKTSAMGKLKGMFRKKQEVEGDDDDDDEAPTQGAAHIDPALDNTDPTPFLQKPSALASLVDPKSLSALEAMGGIEGVIHGLGTDPVNGLSNLPIPAGAEVEVGGPRGNSDNSAEKRLGAQYNASLADRERVYGRNFVPPKKPKTLFQLMWAAMKDKVLIILGIAAVVSLALGIYQSVGVEPHRNPGPGCPPEGCAEAQVEWVEGVAILVAVTLVVMVGSVNDYQKEMQFKKLNEKKDDRSCNVIRGGKKLVINTKDLVVGDVCVLEPGEVVPVDGIFLRGQDVRCDESGATGESDLIRKFPYEDCIAERENLGPGGKAKKDCFLLSGAKVTEGVGEYVVIAVGTTSFNGRLMMSLRTEGEITPLQTKLNRLAELIATFGASAGGLLFFCLMIRFFVQLKSDPNRTADEKGQSFIQILIIAVTLVVVAVPEGLPLAVTLALAFATKRMTKENLLVRVLASCETMASTSVICTDKTGTLTTNNMAVVSASFVDRQVVRDMNEHPRRIHSTAGDDPSVEEARSAEPLRPAFDLASLKDNISPELAELLNMSVALNSTAFEQIDKDTGKLSFIGSKTESALLEMCLEQGWTTAKELRDANPPTFIYPFSSMQKSSAAVIRLPNGKYRFLIKGASEIVLRMASQYVVTTTQSGLEVETLDAEIKHSVEETIVFYAKQSLRTIGIAYKDLPEWPPANWAPADEEEQEAGPPFALLAKDLTFVAVTAIEDPLRGGVIEAVANCNRAGVQVKMCTGDNVITATSIAKQCGIFIPNSVVIEGPTFRKLTEAQRFELAPSISIMARSSPEDKRILVDTLMKLGNVVAVTGDGANDAPALKRSNVGFAMGIAGTEVAKEASDIVIMDDSFASIVKAIIWGRCVNDSVKKFLQFQLSVNVTAVIITFFTAVISDSEESVLSAVQLLWVNLIMDTFAALALATDPATESSLDRKPESKYAPLLTAEMIKMILIQALYQIIVCFVLHYAGLEILGLESTDESRAELKALVFNVFVFAQIFNMINNRRLDRKFNIFEGFFKNYWFMGIFAVMVGGQILIVEFGGAAFQVVRLGGRDWGISLIAGFMSIPIGVIVRILPTRPLERALIKLRLYPDPDNLPLFSQEAEDEAAQFEYNQALTKAKEDLSLFTTIRSGSRIRLNPLVKRSRARRMRKANLRYPDLLTMAPSLLLGAVAAGSRWVYPLGSGDDRQARSDGTVAPTQPWQGSLTFHPDTDHNSPLYQKYGQH</sequence>
<gene>
    <name evidence="1" type="ORF">QFC22_003251</name>
</gene>
<comment type="caution">
    <text evidence="1">The sequence shown here is derived from an EMBL/GenBank/DDBJ whole genome shotgun (WGS) entry which is preliminary data.</text>
</comment>
<protein>
    <submittedName>
        <fullName evidence="1">Uncharacterized protein</fullName>
    </submittedName>
</protein>
<proteinExistence type="predicted"/>
<evidence type="ECO:0000313" key="1">
    <source>
        <dbReference type="EMBL" id="KAJ9119542.1"/>
    </source>
</evidence>
<accession>A0ACC2X6L1</accession>
<evidence type="ECO:0000313" key="2">
    <source>
        <dbReference type="Proteomes" id="UP001243375"/>
    </source>
</evidence>
<dbReference type="Proteomes" id="UP001243375">
    <property type="component" value="Unassembled WGS sequence"/>
</dbReference>
<organism evidence="1 2">
    <name type="scientific">Naganishia vaughanmartiniae</name>
    <dbReference type="NCBI Taxonomy" id="1424756"/>
    <lineage>
        <taxon>Eukaryota</taxon>
        <taxon>Fungi</taxon>
        <taxon>Dikarya</taxon>
        <taxon>Basidiomycota</taxon>
        <taxon>Agaricomycotina</taxon>
        <taxon>Tremellomycetes</taxon>
        <taxon>Filobasidiales</taxon>
        <taxon>Filobasidiaceae</taxon>
        <taxon>Naganishia</taxon>
    </lineage>
</organism>
<dbReference type="EMBL" id="JASBWU010000008">
    <property type="protein sequence ID" value="KAJ9119542.1"/>
    <property type="molecule type" value="Genomic_DNA"/>
</dbReference>